<dbReference type="Proteomes" id="UP001153709">
    <property type="component" value="Chromosome 1"/>
</dbReference>
<organism evidence="4 5">
    <name type="scientific">Diabrotica balteata</name>
    <name type="common">Banded cucumber beetle</name>
    <dbReference type="NCBI Taxonomy" id="107213"/>
    <lineage>
        <taxon>Eukaryota</taxon>
        <taxon>Metazoa</taxon>
        <taxon>Ecdysozoa</taxon>
        <taxon>Arthropoda</taxon>
        <taxon>Hexapoda</taxon>
        <taxon>Insecta</taxon>
        <taxon>Pterygota</taxon>
        <taxon>Neoptera</taxon>
        <taxon>Endopterygota</taxon>
        <taxon>Coleoptera</taxon>
        <taxon>Polyphaga</taxon>
        <taxon>Cucujiformia</taxon>
        <taxon>Chrysomeloidea</taxon>
        <taxon>Chrysomelidae</taxon>
        <taxon>Galerucinae</taxon>
        <taxon>Diabroticina</taxon>
        <taxon>Diabroticites</taxon>
        <taxon>Diabrotica</taxon>
    </lineage>
</organism>
<dbReference type="PANTHER" id="PTHR13076">
    <property type="entry name" value="COILED-COIL AND C2 DOMAIN-CONTAINING PROTEIN 1-LIKE"/>
    <property type="match status" value="1"/>
</dbReference>
<dbReference type="PROSITE" id="PS50004">
    <property type="entry name" value="C2"/>
    <property type="match status" value="1"/>
</dbReference>
<feature type="compositionally biased region" description="Acidic residues" evidence="2">
    <location>
        <begin position="85"/>
        <end position="99"/>
    </location>
</feature>
<feature type="domain" description="C2" evidence="3">
    <location>
        <begin position="618"/>
        <end position="770"/>
    </location>
</feature>
<dbReference type="InterPro" id="IPR035892">
    <property type="entry name" value="C2_domain_sf"/>
</dbReference>
<keyword evidence="5" id="KW-1185">Reference proteome</keyword>
<feature type="compositionally biased region" description="Acidic residues" evidence="2">
    <location>
        <begin position="35"/>
        <end position="47"/>
    </location>
</feature>
<dbReference type="SMART" id="SM00685">
    <property type="entry name" value="DM14"/>
    <property type="match status" value="4"/>
</dbReference>
<feature type="compositionally biased region" description="Pro residues" evidence="2">
    <location>
        <begin position="406"/>
        <end position="418"/>
    </location>
</feature>
<feature type="compositionally biased region" description="Low complexity" evidence="2">
    <location>
        <begin position="117"/>
        <end position="130"/>
    </location>
</feature>
<feature type="region of interest" description="Disordered" evidence="2">
    <location>
        <begin position="174"/>
        <end position="236"/>
    </location>
</feature>
<feature type="compositionally biased region" description="Basic residues" evidence="2">
    <location>
        <begin position="1"/>
        <end position="13"/>
    </location>
</feature>
<evidence type="ECO:0000259" key="3">
    <source>
        <dbReference type="PROSITE" id="PS50004"/>
    </source>
</evidence>
<feature type="region of interest" description="Disordered" evidence="2">
    <location>
        <begin position="1"/>
        <end position="132"/>
    </location>
</feature>
<name>A0A9N9X8H1_DIABA</name>
<protein>
    <recommendedName>
        <fullName evidence="3">C2 domain-containing protein</fullName>
    </recommendedName>
</protein>
<sequence>MFSKKEKPKRNHAGKSLSQYGLFEVPSDFDTGLGNEDDDDDDEDLEAELAALAGGGGASQPKRPPRKIIPQRELDSMVSESMKDVDDDDVSIDENDPELLSELNDIVGEDQPDEDSSPSTEAPSAASSSDIVNTLVERLKNYEICEVKAKESGESTKARRYGRAIKTLKDLIKRAKSGSPIDLNDDSIPPDIHPSTAAPARSAPARPAPEVPQMPTPPELLSPTTTDSPQEPPTEDLVNIQPEVPAYDQEKLNIILQGQKQYKVAALKAKHEGNAQKAVLFLKVSKQFDIVIAALKSGQPVDLSDMPGPPETFSLPEPPVQESEVQQDSPAAAEEEPAAAPPALITATSIMEALQQRLSLYKEQEAKAKEENNSSKARRYGRIIKQFEQAIKANKAGKSFAYEELPTPPGYGPIPGIKPPSAESVDPTPAPQPRRPAPQPSSSGESKPSLPSPESKPTRTIPKQTQAEKQMVILIAKQKQFKLAALEAKKRGEMAQAKEFLRQAKGFDKLIEASIAGLPVDWSSIPVSPEAKSQLDNEYDIAMSTESDDSAGIDGDLFARLETQLQKQLKMCLTTRDHNKAIGDVPGMNRFERFALNVTKDMDVVRAARKEGRIPKFHYETKEFAIVKCCPEIEDNTMEVTVHRGLNITTDKDIDTYVKMEFPFPQETPYSDRTSTMKNTNNPDYQKTFVVPIQRNSRVCQRTFKRHSLKFELFSKGCACCGSPVSCPGCCSFLGGLPCFFGFFRSDALVGTVNLKLQPLETQCEIHDTFDLLEGRKKVGGKLEIQVKLRTPIQTQQVEQIQERWLVVDQ</sequence>
<feature type="region of interest" description="Disordered" evidence="2">
    <location>
        <begin position="300"/>
        <end position="345"/>
    </location>
</feature>
<dbReference type="OrthoDB" id="19996at2759"/>
<reference evidence="4" key="1">
    <citation type="submission" date="2022-01" db="EMBL/GenBank/DDBJ databases">
        <authorList>
            <person name="King R."/>
        </authorList>
    </citation>
    <scope>NUCLEOTIDE SEQUENCE</scope>
</reference>
<dbReference type="SUPFAM" id="SSF49562">
    <property type="entry name" value="C2 domain (Calcium/lipid-binding domain, CaLB)"/>
    <property type="match status" value="1"/>
</dbReference>
<dbReference type="PANTHER" id="PTHR13076:SF9">
    <property type="entry name" value="COILED-COIL AND C2 DOMAIN-CONTAINING PROTEIN 1-LIKE"/>
    <property type="match status" value="1"/>
</dbReference>
<dbReference type="InterPro" id="IPR039725">
    <property type="entry name" value="CC2D1A/B"/>
</dbReference>
<evidence type="ECO:0000313" key="5">
    <source>
        <dbReference type="Proteomes" id="UP001153709"/>
    </source>
</evidence>
<dbReference type="InterPro" id="IPR000008">
    <property type="entry name" value="C2_dom"/>
</dbReference>
<feature type="compositionally biased region" description="Pro residues" evidence="2">
    <location>
        <begin position="206"/>
        <end position="220"/>
    </location>
</feature>
<proteinExistence type="inferred from homology"/>
<dbReference type="InterPro" id="IPR006608">
    <property type="entry name" value="CC2D1A/B_DM14"/>
</dbReference>
<dbReference type="GO" id="GO:0001227">
    <property type="term" value="F:DNA-binding transcription repressor activity, RNA polymerase II-specific"/>
    <property type="evidence" value="ECO:0007669"/>
    <property type="project" value="InterPro"/>
</dbReference>
<feature type="compositionally biased region" description="Pro residues" evidence="2">
    <location>
        <begin position="428"/>
        <end position="439"/>
    </location>
</feature>
<dbReference type="Pfam" id="PF21528">
    <property type="entry name" value="CC2D1A-B_DM14"/>
    <property type="match status" value="3"/>
</dbReference>
<dbReference type="SMART" id="SM00239">
    <property type="entry name" value="C2"/>
    <property type="match status" value="1"/>
</dbReference>
<dbReference type="Pfam" id="PF00168">
    <property type="entry name" value="C2"/>
    <property type="match status" value="1"/>
</dbReference>
<gene>
    <name evidence="4" type="ORF">DIABBA_LOCUS207</name>
</gene>
<dbReference type="EMBL" id="OU898276">
    <property type="protein sequence ID" value="CAG9826061.1"/>
    <property type="molecule type" value="Genomic_DNA"/>
</dbReference>
<accession>A0A9N9X8H1</accession>
<evidence type="ECO:0000256" key="1">
    <source>
        <dbReference type="ARBA" id="ARBA00010672"/>
    </source>
</evidence>
<feature type="compositionally biased region" description="Low complexity" evidence="2">
    <location>
        <begin position="440"/>
        <end position="455"/>
    </location>
</feature>
<evidence type="ECO:0000313" key="4">
    <source>
        <dbReference type="EMBL" id="CAG9826061.1"/>
    </source>
</evidence>
<evidence type="ECO:0000256" key="2">
    <source>
        <dbReference type="SAM" id="MobiDB-lite"/>
    </source>
</evidence>
<comment type="similarity">
    <text evidence="1">Belongs to the CC2D1 family.</text>
</comment>
<dbReference type="AlphaFoldDB" id="A0A9N9X8H1"/>
<feature type="compositionally biased region" description="Low complexity" evidence="2">
    <location>
        <begin position="194"/>
        <end position="205"/>
    </location>
</feature>
<feature type="region of interest" description="Disordered" evidence="2">
    <location>
        <begin position="403"/>
        <end position="464"/>
    </location>
</feature>
<dbReference type="Gene3D" id="2.60.40.150">
    <property type="entry name" value="C2 domain"/>
    <property type="match status" value="1"/>
</dbReference>
<feature type="compositionally biased region" description="Acidic residues" evidence="2">
    <location>
        <begin position="107"/>
        <end position="116"/>
    </location>
</feature>